<evidence type="ECO:0000313" key="2">
    <source>
        <dbReference type="Proteomes" id="UP000015454"/>
    </source>
</evidence>
<reference evidence="1" key="1">
    <citation type="submission" date="2013-05" db="EMBL/GenBank/DDBJ databases">
        <authorList>
            <person name="Harkins D.M."/>
            <person name="Durkin A.S."/>
            <person name="Brinkac L.M."/>
            <person name="Haft D.H."/>
            <person name="Selengut J.D."/>
            <person name="Sanka R."/>
            <person name="DePew J."/>
            <person name="Purushe J."/>
            <person name="Hartskeerl R.A."/>
            <person name="Ahmed A."/>
            <person name="van der Linden H."/>
            <person name="Goris M.G.A."/>
            <person name="Vinetz J.M."/>
            <person name="Sutton G.G."/>
            <person name="Nierman W.C."/>
            <person name="Fouts D.E."/>
        </authorList>
    </citation>
    <scope>NUCLEOTIDE SEQUENCE [LARGE SCALE GENOMIC DNA]</scope>
    <source>
        <strain evidence="1">5399</strain>
    </source>
</reference>
<accession>T0GF24</accession>
<gene>
    <name evidence="1" type="ORF">LEP1GSC050_2787</name>
</gene>
<name>T0GF24_9LEPT</name>
<organism evidence="1 2">
    <name type="scientific">Leptospira broomii serovar Hurstbridge str. 5399</name>
    <dbReference type="NCBI Taxonomy" id="1049789"/>
    <lineage>
        <taxon>Bacteria</taxon>
        <taxon>Pseudomonadati</taxon>
        <taxon>Spirochaetota</taxon>
        <taxon>Spirochaetia</taxon>
        <taxon>Leptospirales</taxon>
        <taxon>Leptospiraceae</taxon>
        <taxon>Leptospira</taxon>
    </lineage>
</organism>
<comment type="caution">
    <text evidence="1">The sequence shown here is derived from an EMBL/GenBank/DDBJ whole genome shotgun (WGS) entry which is preliminary data.</text>
</comment>
<sequence>MSIIAKEARLGINTKDGLLVNFTSDWNLDFSIRSAMVNDCGIMIADPNREYRFTGYFETVYNGNIRTTFFPRVFTKRKFLLRSDEFSYFGTLKRDRYGNFTQINIEKDKEYCMQELKRIFGDQFNENKVKPRLLVKYDD</sequence>
<dbReference type="AlphaFoldDB" id="T0GF24"/>
<protein>
    <submittedName>
        <fullName evidence="1">Uncharacterized protein</fullName>
    </submittedName>
</protein>
<keyword evidence="2" id="KW-1185">Reference proteome</keyword>
<proteinExistence type="predicted"/>
<dbReference type="EMBL" id="AHMO02000008">
    <property type="protein sequence ID" value="EQA45434.1"/>
    <property type="molecule type" value="Genomic_DNA"/>
</dbReference>
<evidence type="ECO:0000313" key="1">
    <source>
        <dbReference type="EMBL" id="EQA45434.1"/>
    </source>
</evidence>
<dbReference type="Proteomes" id="UP000015454">
    <property type="component" value="Unassembled WGS sequence"/>
</dbReference>